<evidence type="ECO:0000256" key="1">
    <source>
        <dbReference type="ARBA" id="ARBA00004123"/>
    </source>
</evidence>
<protein>
    <recommendedName>
        <fullName evidence="7">MADS-box domain-containing protein</fullName>
    </recommendedName>
</protein>
<name>A0A251QYV6_PRUPE</name>
<evidence type="ECO:0000313" key="8">
    <source>
        <dbReference type="EMBL" id="ONI28916.1"/>
    </source>
</evidence>
<dbReference type="EMBL" id="CM007651">
    <property type="protein sequence ID" value="ONI28916.1"/>
    <property type="molecule type" value="Genomic_DNA"/>
</dbReference>
<dbReference type="GO" id="GO:0000981">
    <property type="term" value="F:DNA-binding transcription factor activity, RNA polymerase II-specific"/>
    <property type="evidence" value="ECO:0000318"/>
    <property type="project" value="GO_Central"/>
</dbReference>
<dbReference type="SMART" id="SM00432">
    <property type="entry name" value="MADS"/>
    <property type="match status" value="1"/>
</dbReference>
<dbReference type="Gramene" id="ONI28916">
    <property type="protein sequence ID" value="ONI28916"/>
    <property type="gene ID" value="PRUPE_1G168600"/>
</dbReference>
<feature type="domain" description="MADS-box" evidence="7">
    <location>
        <begin position="1"/>
        <end position="53"/>
    </location>
</feature>
<keyword evidence="4" id="KW-0804">Transcription</keyword>
<evidence type="ECO:0000259" key="7">
    <source>
        <dbReference type="PROSITE" id="PS50066"/>
    </source>
</evidence>
<evidence type="ECO:0000256" key="3">
    <source>
        <dbReference type="ARBA" id="ARBA00023125"/>
    </source>
</evidence>
<keyword evidence="5" id="KW-0539">Nucleus</keyword>
<evidence type="ECO:0000256" key="4">
    <source>
        <dbReference type="ARBA" id="ARBA00023163"/>
    </source>
</evidence>
<sequence length="405" mass="44441">MTRKKVKLAWITNDSARKTSFRKRKEGLLKKLSELSILCDVSGFAIIYGPDDKEPVVWPSRPIAEELLARFQRIPEVDRCKKMMNQETYLNDRLAKLKEQLTKTHKKNKEMEMNIIMSQIQEGKPLNEFGTCELTCLVLFLEEKIKEIWKRIKYLGHEANLPLGAFSPHEGGDAENTTVPDEWNPTESLYNYFSKENGKQSQNMSVVTASISNVMGNMGLPPHASFGNTSGINVSKEMRLLSENFGMSRSSDIGFMYGNIKGDMSNVGSDFGTSFGRFGDRKYRNDIEWSYENLGASSDGSGIGLPHVNNGLLQTHYGNVNGSSSGNVRNDAEDIGGINGGYDNIEGHIPHPSNITGGFGSNVGVPHGAGSDTGLPNGLSGESNAGSDAGVLNDISKTRKRSFSP</sequence>
<evidence type="ECO:0000313" key="9">
    <source>
        <dbReference type="Proteomes" id="UP000006882"/>
    </source>
</evidence>
<gene>
    <name evidence="8" type="ORF">PRUPE_1G168600</name>
</gene>
<evidence type="ECO:0000256" key="6">
    <source>
        <dbReference type="SAM" id="MobiDB-lite"/>
    </source>
</evidence>
<dbReference type="GO" id="GO:0045944">
    <property type="term" value="P:positive regulation of transcription by RNA polymerase II"/>
    <property type="evidence" value="ECO:0007669"/>
    <property type="project" value="InterPro"/>
</dbReference>
<dbReference type="GO" id="GO:0005634">
    <property type="term" value="C:nucleus"/>
    <property type="evidence" value="ECO:0007669"/>
    <property type="project" value="UniProtKB-SubCell"/>
</dbReference>
<dbReference type="Proteomes" id="UP000006882">
    <property type="component" value="Chromosome G1"/>
</dbReference>
<proteinExistence type="predicted"/>
<dbReference type="GO" id="GO:0006357">
    <property type="term" value="P:regulation of transcription by RNA polymerase II"/>
    <property type="evidence" value="ECO:0000318"/>
    <property type="project" value="GO_Central"/>
</dbReference>
<dbReference type="SUPFAM" id="SSF55455">
    <property type="entry name" value="SRF-like"/>
    <property type="match status" value="1"/>
</dbReference>
<reference evidence="8 9" key="1">
    <citation type="journal article" date="2013" name="Nat. Genet.">
        <title>The high-quality draft genome of peach (Prunus persica) identifies unique patterns of genetic diversity, domestication and genome evolution.</title>
        <authorList>
            <consortium name="International Peach Genome Initiative"/>
            <person name="Verde I."/>
            <person name="Abbott A.G."/>
            <person name="Scalabrin S."/>
            <person name="Jung S."/>
            <person name="Shu S."/>
            <person name="Marroni F."/>
            <person name="Zhebentyayeva T."/>
            <person name="Dettori M.T."/>
            <person name="Grimwood J."/>
            <person name="Cattonaro F."/>
            <person name="Zuccolo A."/>
            <person name="Rossini L."/>
            <person name="Jenkins J."/>
            <person name="Vendramin E."/>
            <person name="Meisel L.A."/>
            <person name="Decroocq V."/>
            <person name="Sosinski B."/>
            <person name="Prochnik S."/>
            <person name="Mitros T."/>
            <person name="Policriti A."/>
            <person name="Cipriani G."/>
            <person name="Dondini L."/>
            <person name="Ficklin S."/>
            <person name="Goodstein D.M."/>
            <person name="Xuan P."/>
            <person name="Del Fabbro C."/>
            <person name="Aramini V."/>
            <person name="Copetti D."/>
            <person name="Gonzalez S."/>
            <person name="Horner D.S."/>
            <person name="Falchi R."/>
            <person name="Lucas S."/>
            <person name="Mica E."/>
            <person name="Maldonado J."/>
            <person name="Lazzari B."/>
            <person name="Bielenberg D."/>
            <person name="Pirona R."/>
            <person name="Miculan M."/>
            <person name="Barakat A."/>
            <person name="Testolin R."/>
            <person name="Stella A."/>
            <person name="Tartarini S."/>
            <person name="Tonutti P."/>
            <person name="Arus P."/>
            <person name="Orellana A."/>
            <person name="Wells C."/>
            <person name="Main D."/>
            <person name="Vizzotto G."/>
            <person name="Silva H."/>
            <person name="Salamini F."/>
            <person name="Schmutz J."/>
            <person name="Morgante M."/>
            <person name="Rokhsar D.S."/>
        </authorList>
    </citation>
    <scope>NUCLEOTIDE SEQUENCE [LARGE SCALE GENOMIC DNA]</scope>
    <source>
        <strain evidence="9">cv. Nemared</strain>
    </source>
</reference>
<dbReference type="AlphaFoldDB" id="A0A251QYV6"/>
<dbReference type="PRINTS" id="PR00404">
    <property type="entry name" value="MADSDOMAIN"/>
</dbReference>
<dbReference type="FunFam" id="3.40.1810.10:FF:000024">
    <property type="entry name" value="Agamous-like MADS-box protein AGL80"/>
    <property type="match status" value="1"/>
</dbReference>
<dbReference type="GO" id="GO:0046983">
    <property type="term" value="F:protein dimerization activity"/>
    <property type="evidence" value="ECO:0007669"/>
    <property type="project" value="InterPro"/>
</dbReference>
<organism evidence="8 9">
    <name type="scientific">Prunus persica</name>
    <name type="common">Peach</name>
    <name type="synonym">Amygdalus persica</name>
    <dbReference type="NCBI Taxonomy" id="3760"/>
    <lineage>
        <taxon>Eukaryota</taxon>
        <taxon>Viridiplantae</taxon>
        <taxon>Streptophyta</taxon>
        <taxon>Embryophyta</taxon>
        <taxon>Tracheophyta</taxon>
        <taxon>Spermatophyta</taxon>
        <taxon>Magnoliopsida</taxon>
        <taxon>eudicotyledons</taxon>
        <taxon>Gunneridae</taxon>
        <taxon>Pentapetalae</taxon>
        <taxon>rosids</taxon>
        <taxon>fabids</taxon>
        <taxon>Rosales</taxon>
        <taxon>Rosaceae</taxon>
        <taxon>Amygdaloideae</taxon>
        <taxon>Amygdaleae</taxon>
        <taxon>Prunus</taxon>
    </lineage>
</organism>
<dbReference type="OrthoDB" id="762064at2759"/>
<dbReference type="PROSITE" id="PS50066">
    <property type="entry name" value="MADS_BOX_2"/>
    <property type="match status" value="1"/>
</dbReference>
<dbReference type="CDD" id="cd00266">
    <property type="entry name" value="MADS_SRF_like"/>
    <property type="match status" value="1"/>
</dbReference>
<feature type="region of interest" description="Disordered" evidence="6">
    <location>
        <begin position="363"/>
        <end position="405"/>
    </location>
</feature>
<dbReference type="InterPro" id="IPR002100">
    <property type="entry name" value="TF_MADSbox"/>
</dbReference>
<keyword evidence="9" id="KW-1185">Reference proteome</keyword>
<dbReference type="Pfam" id="PF00319">
    <property type="entry name" value="SRF-TF"/>
    <property type="match status" value="1"/>
</dbReference>
<dbReference type="InterPro" id="IPR036879">
    <property type="entry name" value="TF_MADSbox_sf"/>
</dbReference>
<dbReference type="InterPro" id="IPR033897">
    <property type="entry name" value="SRF-like_MADS-box"/>
</dbReference>
<dbReference type="GO" id="GO:0000978">
    <property type="term" value="F:RNA polymerase II cis-regulatory region sequence-specific DNA binding"/>
    <property type="evidence" value="ECO:0000318"/>
    <property type="project" value="GO_Central"/>
</dbReference>
<evidence type="ECO:0000256" key="5">
    <source>
        <dbReference type="ARBA" id="ARBA00023242"/>
    </source>
</evidence>
<dbReference type="Gene3D" id="3.40.1810.10">
    <property type="entry name" value="Transcription factor, MADS-box"/>
    <property type="match status" value="1"/>
</dbReference>
<comment type="subcellular location">
    <subcellularLocation>
        <location evidence="1">Nucleus</location>
    </subcellularLocation>
</comment>
<accession>A0A251QYV6</accession>
<keyword evidence="2" id="KW-0805">Transcription regulation</keyword>
<dbReference type="SMR" id="A0A251QYV6"/>
<evidence type="ECO:0000256" key="2">
    <source>
        <dbReference type="ARBA" id="ARBA00023015"/>
    </source>
</evidence>
<dbReference type="eggNOG" id="KOG0014">
    <property type="taxonomic scope" value="Eukaryota"/>
</dbReference>
<keyword evidence="3" id="KW-0238">DNA-binding</keyword>
<dbReference type="PANTHER" id="PTHR11945">
    <property type="entry name" value="MADS BOX PROTEIN"/>
    <property type="match status" value="1"/>
</dbReference>
<dbReference type="PANTHER" id="PTHR11945:SF521">
    <property type="entry name" value="AGAMOUS-LIKE 48-RELATED"/>
    <property type="match status" value="1"/>
</dbReference>